<accession>A0AAV4WVC1</accession>
<organism evidence="1 2">
    <name type="scientific">Caerostris extrusa</name>
    <name type="common">Bark spider</name>
    <name type="synonym">Caerostris bankana</name>
    <dbReference type="NCBI Taxonomy" id="172846"/>
    <lineage>
        <taxon>Eukaryota</taxon>
        <taxon>Metazoa</taxon>
        <taxon>Ecdysozoa</taxon>
        <taxon>Arthropoda</taxon>
        <taxon>Chelicerata</taxon>
        <taxon>Arachnida</taxon>
        <taxon>Araneae</taxon>
        <taxon>Araneomorphae</taxon>
        <taxon>Entelegynae</taxon>
        <taxon>Araneoidea</taxon>
        <taxon>Araneidae</taxon>
        <taxon>Caerostris</taxon>
    </lineage>
</organism>
<reference evidence="1 2" key="1">
    <citation type="submission" date="2021-06" db="EMBL/GenBank/DDBJ databases">
        <title>Caerostris extrusa draft genome.</title>
        <authorList>
            <person name="Kono N."/>
            <person name="Arakawa K."/>
        </authorList>
    </citation>
    <scope>NUCLEOTIDE SEQUENCE [LARGE SCALE GENOMIC DNA]</scope>
</reference>
<name>A0AAV4WVC1_CAEEX</name>
<dbReference type="EMBL" id="BPLR01016854">
    <property type="protein sequence ID" value="GIY86871.1"/>
    <property type="molecule type" value="Genomic_DNA"/>
</dbReference>
<sequence>MPSHMTRNRSKRCSGVVLRGAFLGTPRREVSVNADGLQLIPRVYVTRIPRDVKVVSAFDFFLSQRDVCLLFVWSCILFYLAEEYVG</sequence>
<keyword evidence="2" id="KW-1185">Reference proteome</keyword>
<evidence type="ECO:0000313" key="1">
    <source>
        <dbReference type="EMBL" id="GIY86871.1"/>
    </source>
</evidence>
<dbReference type="AlphaFoldDB" id="A0AAV4WVC1"/>
<dbReference type="Proteomes" id="UP001054945">
    <property type="component" value="Unassembled WGS sequence"/>
</dbReference>
<evidence type="ECO:0000313" key="2">
    <source>
        <dbReference type="Proteomes" id="UP001054945"/>
    </source>
</evidence>
<gene>
    <name evidence="1" type="ORF">CEXT_15201</name>
</gene>
<comment type="caution">
    <text evidence="1">The sequence shown here is derived from an EMBL/GenBank/DDBJ whole genome shotgun (WGS) entry which is preliminary data.</text>
</comment>
<proteinExistence type="predicted"/>
<protein>
    <submittedName>
        <fullName evidence="1">Uncharacterized protein</fullName>
    </submittedName>
</protein>